<keyword evidence="2" id="KW-0812">Transmembrane</keyword>
<feature type="compositionally biased region" description="Low complexity" evidence="8">
    <location>
        <begin position="153"/>
        <end position="176"/>
    </location>
</feature>
<evidence type="ECO:0000256" key="4">
    <source>
        <dbReference type="ARBA" id="ARBA00023034"/>
    </source>
</evidence>
<evidence type="ECO:0000256" key="7">
    <source>
        <dbReference type="SAM" id="Coils"/>
    </source>
</evidence>
<feature type="region of interest" description="Disordered" evidence="8">
    <location>
        <begin position="233"/>
        <end position="252"/>
    </location>
</feature>
<protein>
    <submittedName>
        <fullName evidence="9">Uncharacterized protein</fullName>
    </submittedName>
</protein>
<comment type="subcellular location">
    <subcellularLocation>
        <location evidence="1">Golgi apparatus membrane</location>
    </subcellularLocation>
</comment>
<evidence type="ECO:0000256" key="2">
    <source>
        <dbReference type="ARBA" id="ARBA00022692"/>
    </source>
</evidence>
<feature type="region of interest" description="Disordered" evidence="8">
    <location>
        <begin position="329"/>
        <end position="369"/>
    </location>
</feature>
<dbReference type="PANTHER" id="PTHR13815">
    <property type="entry name" value="GOLGIN-84"/>
    <property type="match status" value="1"/>
</dbReference>
<keyword evidence="4" id="KW-0333">Golgi apparatus</keyword>
<keyword evidence="5 7" id="KW-0175">Coiled coil</keyword>
<dbReference type="EMBL" id="JAVXUP010000438">
    <property type="protein sequence ID" value="KAK3027887.1"/>
    <property type="molecule type" value="Genomic_DNA"/>
</dbReference>
<dbReference type="GO" id="GO:0000301">
    <property type="term" value="P:retrograde transport, vesicle recycling within Golgi"/>
    <property type="evidence" value="ECO:0007669"/>
    <property type="project" value="TreeGrafter"/>
</dbReference>
<keyword evidence="3" id="KW-1133">Transmembrane helix</keyword>
<sequence length="434" mass="46535">MAVVGRSSGNGSDGAVGFEFGPKSISLNGWDSSTLVLVARVAGVGSWCLAIDQQAAESLGNNEKPRSDESNLETPKKSAEILLPLKDQLKKKTPESISDSIVKSRSGHHYPTLSPDRDKELVVNLNPSSSSLTDSDWTQLLSTTDKPTPAGTSRSNGVSVVRGSRNGSRRQGSSGSYLSALEGKRSQKAQNSGFKSSSTSGIVSESKVNGGGLEGRPSDSECSARLSSSIELRRNGEHLESSGDLDGKDGSEVNVVKHRSGTVEDRNGQVGSLVTRGVVEHESGTVEDRNGQVGTLVTHGVSRSGEESHPSAKVAGAGTEYLRSSLAKKRGSLTGSHGGSDLDTDSDSDSGSTADSEDEREREERRRRRREHILAERAAAKAIEAIKERENMVARLEGEKESLEKILEERAKQQAQEVIYVFIYRVVLRLFVLF</sequence>
<feature type="compositionally biased region" description="Polar residues" evidence="8">
    <location>
        <begin position="188"/>
        <end position="207"/>
    </location>
</feature>
<organism evidence="9 10">
    <name type="scientific">Escallonia herrerae</name>
    <dbReference type="NCBI Taxonomy" id="1293975"/>
    <lineage>
        <taxon>Eukaryota</taxon>
        <taxon>Viridiplantae</taxon>
        <taxon>Streptophyta</taxon>
        <taxon>Embryophyta</taxon>
        <taxon>Tracheophyta</taxon>
        <taxon>Spermatophyta</taxon>
        <taxon>Magnoliopsida</taxon>
        <taxon>eudicotyledons</taxon>
        <taxon>Gunneridae</taxon>
        <taxon>Pentapetalae</taxon>
        <taxon>asterids</taxon>
        <taxon>campanulids</taxon>
        <taxon>Escalloniales</taxon>
        <taxon>Escalloniaceae</taxon>
        <taxon>Escallonia</taxon>
    </lineage>
</organism>
<keyword evidence="6" id="KW-0472">Membrane</keyword>
<feature type="region of interest" description="Disordered" evidence="8">
    <location>
        <begin position="59"/>
        <end position="227"/>
    </location>
</feature>
<feature type="compositionally biased region" description="Polar residues" evidence="8">
    <location>
        <begin position="132"/>
        <end position="152"/>
    </location>
</feature>
<dbReference type="InterPro" id="IPR019177">
    <property type="entry name" value="Golgin_subfamily_A_member_5"/>
</dbReference>
<dbReference type="GO" id="GO:0000139">
    <property type="term" value="C:Golgi membrane"/>
    <property type="evidence" value="ECO:0007669"/>
    <property type="project" value="UniProtKB-SubCell"/>
</dbReference>
<evidence type="ECO:0000256" key="8">
    <source>
        <dbReference type="SAM" id="MobiDB-lite"/>
    </source>
</evidence>
<evidence type="ECO:0000256" key="3">
    <source>
        <dbReference type="ARBA" id="ARBA00022989"/>
    </source>
</evidence>
<feature type="compositionally biased region" description="Basic and acidic residues" evidence="8">
    <location>
        <begin position="233"/>
        <end position="251"/>
    </location>
</feature>
<name>A0AA89B7V7_9ASTE</name>
<keyword evidence="10" id="KW-1185">Reference proteome</keyword>
<proteinExistence type="predicted"/>
<dbReference type="Proteomes" id="UP001188597">
    <property type="component" value="Unassembled WGS sequence"/>
</dbReference>
<reference evidence="9" key="1">
    <citation type="submission" date="2022-12" db="EMBL/GenBank/DDBJ databases">
        <title>Draft genome assemblies for two species of Escallonia (Escalloniales).</title>
        <authorList>
            <person name="Chanderbali A."/>
            <person name="Dervinis C."/>
            <person name="Anghel I."/>
            <person name="Soltis D."/>
            <person name="Soltis P."/>
            <person name="Zapata F."/>
        </authorList>
    </citation>
    <scope>NUCLEOTIDE SEQUENCE</scope>
    <source>
        <strain evidence="9">UCBG64.0493</strain>
        <tissue evidence="9">Leaf</tissue>
    </source>
</reference>
<feature type="coiled-coil region" evidence="7">
    <location>
        <begin position="379"/>
        <end position="416"/>
    </location>
</feature>
<evidence type="ECO:0000313" key="10">
    <source>
        <dbReference type="Proteomes" id="UP001188597"/>
    </source>
</evidence>
<gene>
    <name evidence="9" type="ORF">RJ639_040828</name>
</gene>
<accession>A0AA89B7V7</accession>
<feature type="compositionally biased region" description="Basic and acidic residues" evidence="8">
    <location>
        <begin position="63"/>
        <end position="79"/>
    </location>
</feature>
<dbReference type="AlphaFoldDB" id="A0AA89B7V7"/>
<evidence type="ECO:0000256" key="5">
    <source>
        <dbReference type="ARBA" id="ARBA00023054"/>
    </source>
</evidence>
<dbReference type="PANTHER" id="PTHR13815:SF5">
    <property type="entry name" value="GOLGIN CANDIDATE 2"/>
    <property type="match status" value="1"/>
</dbReference>
<dbReference type="GO" id="GO:0007030">
    <property type="term" value="P:Golgi organization"/>
    <property type="evidence" value="ECO:0007669"/>
    <property type="project" value="InterPro"/>
</dbReference>
<comment type="caution">
    <text evidence="9">The sequence shown here is derived from an EMBL/GenBank/DDBJ whole genome shotgun (WGS) entry which is preliminary data.</text>
</comment>
<dbReference type="GO" id="GO:0031985">
    <property type="term" value="C:Golgi cisterna"/>
    <property type="evidence" value="ECO:0007669"/>
    <property type="project" value="TreeGrafter"/>
</dbReference>
<evidence type="ECO:0000313" key="9">
    <source>
        <dbReference type="EMBL" id="KAK3027887.1"/>
    </source>
</evidence>
<evidence type="ECO:0000256" key="6">
    <source>
        <dbReference type="ARBA" id="ARBA00023136"/>
    </source>
</evidence>
<evidence type="ECO:0000256" key="1">
    <source>
        <dbReference type="ARBA" id="ARBA00004394"/>
    </source>
</evidence>